<name>A0A0R2S9S9_9GAMM</name>
<sequence>MDKDEQSDAGARKYDVGYMQRTREFYSAQGYTNHYQWAKNTDSPFTALTKPLKDCKVAVITTSMPDTDQGRAQRGVYALPSRPYPNSMYTAELSWHKGATHTDDIGSFLPLRALDAAADEGLIGALSERFYTVPTDYSKRNTDEVDAPEILRLCREDGVDIALLVPL</sequence>
<evidence type="ECO:0008006" key="3">
    <source>
        <dbReference type="Google" id="ProtNLM"/>
    </source>
</evidence>
<proteinExistence type="predicted"/>
<reference evidence="1 2" key="1">
    <citation type="submission" date="2015-10" db="EMBL/GenBank/DDBJ databases">
        <title>Metagenome-Assembled Genomes uncover a global brackish microbiome.</title>
        <authorList>
            <person name="Hugerth L.W."/>
            <person name="Larsson J."/>
            <person name="Alneberg J."/>
            <person name="Lindh M.V."/>
            <person name="Legrand C."/>
            <person name="Pinhassi J."/>
            <person name="Andersson A.F."/>
        </authorList>
    </citation>
    <scope>NUCLEOTIDE SEQUENCE [LARGE SCALE GENOMIC DNA]</scope>
    <source>
        <strain evidence="1">BACL4 MAG-120507-bin80</strain>
    </source>
</reference>
<protein>
    <recommendedName>
        <fullName evidence="3">Selenoprotein B glycine/betaine/sarcosine/D-proline reductase</fullName>
    </recommendedName>
</protein>
<dbReference type="AlphaFoldDB" id="A0A0R2S9S9"/>
<dbReference type="EMBL" id="LIBB01000160">
    <property type="protein sequence ID" value="KRO71598.1"/>
    <property type="molecule type" value="Genomic_DNA"/>
</dbReference>
<gene>
    <name evidence="1" type="ORF">ABR69_00795</name>
</gene>
<evidence type="ECO:0000313" key="1">
    <source>
        <dbReference type="EMBL" id="KRO71598.1"/>
    </source>
</evidence>
<accession>A0A0R2S9S9</accession>
<dbReference type="Proteomes" id="UP000051934">
    <property type="component" value="Unassembled WGS sequence"/>
</dbReference>
<comment type="caution">
    <text evidence="1">The sequence shown here is derived from an EMBL/GenBank/DDBJ whole genome shotgun (WGS) entry which is preliminary data.</text>
</comment>
<organism evidence="1 2">
    <name type="scientific">OM182 bacterium BACL3 MAG-120507-bin80</name>
    <dbReference type="NCBI Taxonomy" id="1655577"/>
    <lineage>
        <taxon>Bacteria</taxon>
        <taxon>Pseudomonadati</taxon>
        <taxon>Pseudomonadota</taxon>
        <taxon>Gammaproteobacteria</taxon>
        <taxon>OMG group</taxon>
        <taxon>OM182 clade</taxon>
    </lineage>
</organism>
<evidence type="ECO:0000313" key="2">
    <source>
        <dbReference type="Proteomes" id="UP000051934"/>
    </source>
</evidence>